<dbReference type="AlphaFoldDB" id="A0A7X4GVM1"/>
<keyword evidence="1" id="KW-0472">Membrane</keyword>
<gene>
    <name evidence="2" type="ORF">GTP45_27495</name>
</gene>
<protein>
    <submittedName>
        <fullName evidence="2">Phage holin family protein</fullName>
    </submittedName>
</protein>
<accession>A0A7X4GVM1</accession>
<dbReference type="Pfam" id="PF05449">
    <property type="entry name" value="Phage_holin_3_7"/>
    <property type="match status" value="1"/>
</dbReference>
<organism evidence="2 3">
    <name type="scientific">Duganella rivi</name>
    <dbReference type="NCBI Taxonomy" id="2666083"/>
    <lineage>
        <taxon>Bacteria</taxon>
        <taxon>Pseudomonadati</taxon>
        <taxon>Pseudomonadota</taxon>
        <taxon>Betaproteobacteria</taxon>
        <taxon>Burkholderiales</taxon>
        <taxon>Oxalobacteraceae</taxon>
        <taxon>Telluria group</taxon>
        <taxon>Duganella</taxon>
    </lineage>
</organism>
<feature type="transmembrane region" description="Helical" evidence="1">
    <location>
        <begin position="25"/>
        <end position="45"/>
    </location>
</feature>
<dbReference type="Proteomes" id="UP000450012">
    <property type="component" value="Unassembled WGS sequence"/>
</dbReference>
<dbReference type="EMBL" id="WWCK01000011">
    <property type="protein sequence ID" value="MYM70527.1"/>
    <property type="molecule type" value="Genomic_DNA"/>
</dbReference>
<comment type="caution">
    <text evidence="2">The sequence shown here is derived from an EMBL/GenBank/DDBJ whole genome shotgun (WGS) entry which is preliminary data.</text>
</comment>
<keyword evidence="1" id="KW-1133">Transmembrane helix</keyword>
<evidence type="ECO:0000313" key="3">
    <source>
        <dbReference type="Proteomes" id="UP000450012"/>
    </source>
</evidence>
<dbReference type="InterPro" id="IPR008473">
    <property type="entry name" value="Phage_holin_3_7"/>
</dbReference>
<proteinExistence type="predicted"/>
<reference evidence="2 3" key="1">
    <citation type="submission" date="2019-12" db="EMBL/GenBank/DDBJ databases">
        <title>Novel species isolated from a subtropical stream in China.</title>
        <authorList>
            <person name="Lu H."/>
        </authorList>
    </citation>
    <scope>NUCLEOTIDE SEQUENCE [LARGE SCALE GENOMIC DNA]</scope>
    <source>
        <strain evidence="2 3">FT55W</strain>
    </source>
</reference>
<name>A0A7X4GVM1_9BURK</name>
<sequence>MTFYFLACGRVLLYRKEGARHRRHVSWIAWAILVVLAASGIDLLVNPRELGVIETARAILIDVFVFGARGNVARLLWRE</sequence>
<keyword evidence="3" id="KW-1185">Reference proteome</keyword>
<evidence type="ECO:0000256" key="1">
    <source>
        <dbReference type="SAM" id="Phobius"/>
    </source>
</evidence>
<keyword evidence="1" id="KW-0812">Transmembrane</keyword>
<evidence type="ECO:0000313" key="2">
    <source>
        <dbReference type="EMBL" id="MYM70527.1"/>
    </source>
</evidence>